<dbReference type="GeneID" id="10507095"/>
<feature type="compositionally biased region" description="Basic and acidic residues" evidence="1">
    <location>
        <begin position="348"/>
        <end position="358"/>
    </location>
</feature>
<dbReference type="RefSeq" id="XP_003294634.1">
    <property type="nucleotide sequence ID" value="XM_003294586.1"/>
</dbReference>
<keyword evidence="4" id="KW-1185">Reference proteome</keyword>
<feature type="compositionally biased region" description="Polar residues" evidence="1">
    <location>
        <begin position="7"/>
        <end position="19"/>
    </location>
</feature>
<feature type="compositionally biased region" description="Low complexity" evidence="1">
    <location>
        <begin position="391"/>
        <end position="415"/>
    </location>
</feature>
<evidence type="ECO:0000256" key="1">
    <source>
        <dbReference type="SAM" id="MobiDB-lite"/>
    </source>
</evidence>
<dbReference type="Proteomes" id="UP000001064">
    <property type="component" value="Unassembled WGS sequence"/>
</dbReference>
<feature type="region of interest" description="Disordered" evidence="1">
    <location>
        <begin position="246"/>
        <end position="285"/>
    </location>
</feature>
<dbReference type="OrthoDB" id="73788at2759"/>
<organism evidence="3 4">
    <name type="scientific">Dictyostelium purpureum</name>
    <name type="common">Slime mold</name>
    <dbReference type="NCBI Taxonomy" id="5786"/>
    <lineage>
        <taxon>Eukaryota</taxon>
        <taxon>Amoebozoa</taxon>
        <taxon>Evosea</taxon>
        <taxon>Eumycetozoa</taxon>
        <taxon>Dictyostelia</taxon>
        <taxon>Dictyosteliales</taxon>
        <taxon>Dictyosteliaceae</taxon>
        <taxon>Dictyostelium</taxon>
    </lineage>
</organism>
<dbReference type="GO" id="GO:0005737">
    <property type="term" value="C:cytoplasm"/>
    <property type="evidence" value="ECO:0000318"/>
    <property type="project" value="GO_Central"/>
</dbReference>
<feature type="region of interest" description="Disordered" evidence="1">
    <location>
        <begin position="124"/>
        <end position="150"/>
    </location>
</feature>
<protein>
    <recommendedName>
        <fullName evidence="2">BSD domain-containing protein</fullName>
    </recommendedName>
</protein>
<feature type="domain" description="BSD" evidence="2">
    <location>
        <begin position="176"/>
        <end position="227"/>
    </location>
</feature>
<evidence type="ECO:0000259" key="2">
    <source>
        <dbReference type="PROSITE" id="PS50858"/>
    </source>
</evidence>
<dbReference type="InterPro" id="IPR005607">
    <property type="entry name" value="BSD_dom"/>
</dbReference>
<dbReference type="PANTHER" id="PTHR16019">
    <property type="entry name" value="SYNAPSE-ASSOCIATED PROTEIN"/>
    <property type="match status" value="1"/>
</dbReference>
<dbReference type="AlphaFoldDB" id="F1A4P4"/>
<dbReference type="eggNOG" id="KOG2690">
    <property type="taxonomic scope" value="Eukaryota"/>
</dbReference>
<sequence length="431" mass="49835">MEKQQEENVNTTDNPTNAATVKPAEQPKSSGGWGFSGWGFSNIIESVSSQVQQMNIMETVQQINTGLVETIKTTSDQMVTLYREDLKEFSTSIMNDTSQILQSQYDTVKQYIPDSISNAMEDLKNGTAASNNDNNNNNNQPSGSTGTPIKSPTNYLAKSLSFFTSDSNDIQEFEHWCESFDVDSHYVEIKTLLSSDDIRSLYSSYVPSKISHQQFWLKYFYKQYKTQKEEEKRQLILQQVTQEKEEEVGWDDFDEEETELSKLDINDNNNDNNDNNNNNNNKDNIQDLNQLENTDFNSLKQVQVLENIQPITPQKPEEKNEEEEELDSDEEIDREIERQRLLQLEKQKKLNETPKKPQEFTLVDDTFEDEEDDENIEINKNYPELDQISITPSKSNNNNNNNNTSLLNTPNKNININNLINDEEDFGWDEE</sequence>
<feature type="region of interest" description="Disordered" evidence="1">
    <location>
        <begin position="306"/>
        <end position="333"/>
    </location>
</feature>
<dbReference type="Pfam" id="PF03909">
    <property type="entry name" value="BSD"/>
    <property type="match status" value="1"/>
</dbReference>
<feature type="compositionally biased region" description="Low complexity" evidence="1">
    <location>
        <begin position="266"/>
        <end position="285"/>
    </location>
</feature>
<dbReference type="PROSITE" id="PS50858">
    <property type="entry name" value="BSD"/>
    <property type="match status" value="1"/>
</dbReference>
<dbReference type="OMA" id="SMVDKKE"/>
<feature type="region of interest" description="Disordered" evidence="1">
    <location>
        <begin position="348"/>
        <end position="372"/>
    </location>
</feature>
<feature type="region of interest" description="Disordered" evidence="1">
    <location>
        <begin position="1"/>
        <end position="30"/>
    </location>
</feature>
<dbReference type="SMART" id="SM00751">
    <property type="entry name" value="BSD"/>
    <property type="match status" value="1"/>
</dbReference>
<dbReference type="KEGG" id="dpp:DICPUDRAFT_159669"/>
<proteinExistence type="predicted"/>
<name>F1A4P4_DICPU</name>
<reference evidence="4" key="1">
    <citation type="journal article" date="2011" name="Genome Biol.">
        <title>Comparative genomics of the social amoebae Dictyostelium discoideum and Dictyostelium purpureum.</title>
        <authorList>
            <consortium name="US DOE Joint Genome Institute (JGI-PGF)"/>
            <person name="Sucgang R."/>
            <person name="Kuo A."/>
            <person name="Tian X."/>
            <person name="Salerno W."/>
            <person name="Parikh A."/>
            <person name="Feasley C.L."/>
            <person name="Dalin E."/>
            <person name="Tu H."/>
            <person name="Huang E."/>
            <person name="Barry K."/>
            <person name="Lindquist E."/>
            <person name="Shapiro H."/>
            <person name="Bruce D."/>
            <person name="Schmutz J."/>
            <person name="Salamov A."/>
            <person name="Fey P."/>
            <person name="Gaudet P."/>
            <person name="Anjard C."/>
            <person name="Babu M.M."/>
            <person name="Basu S."/>
            <person name="Bushmanova Y."/>
            <person name="van der Wel H."/>
            <person name="Katoh-Kurasawa M."/>
            <person name="Dinh C."/>
            <person name="Coutinho P.M."/>
            <person name="Saito T."/>
            <person name="Elias M."/>
            <person name="Schaap P."/>
            <person name="Kay R.R."/>
            <person name="Henrissat B."/>
            <person name="Eichinger L."/>
            <person name="Rivero F."/>
            <person name="Putnam N.H."/>
            <person name="West C.M."/>
            <person name="Loomis W.F."/>
            <person name="Chisholm R.L."/>
            <person name="Shaulsky G."/>
            <person name="Strassmann J.E."/>
            <person name="Queller D.C."/>
            <person name="Kuspa A."/>
            <person name="Grigoriev I.V."/>
        </authorList>
    </citation>
    <scope>NUCLEOTIDE SEQUENCE [LARGE SCALE GENOMIC DNA]</scope>
    <source>
        <strain evidence="4">QSDP1</strain>
    </source>
</reference>
<dbReference type="InterPro" id="IPR051494">
    <property type="entry name" value="BSD_domain-containing"/>
</dbReference>
<feature type="compositionally biased region" description="Acidic residues" evidence="1">
    <location>
        <begin position="319"/>
        <end position="333"/>
    </location>
</feature>
<gene>
    <name evidence="3" type="ORF">DICPUDRAFT_159669</name>
</gene>
<dbReference type="Gene3D" id="1.10.3970.10">
    <property type="entry name" value="BSD domain"/>
    <property type="match status" value="1"/>
</dbReference>
<dbReference type="PANTHER" id="PTHR16019:SF16">
    <property type="entry name" value="BSD DOMAIN-CONTAINING PROTEIN"/>
    <property type="match status" value="1"/>
</dbReference>
<dbReference type="EMBL" id="GL871534">
    <property type="protein sequence ID" value="EGC28834.1"/>
    <property type="molecule type" value="Genomic_DNA"/>
</dbReference>
<feature type="region of interest" description="Disordered" evidence="1">
    <location>
        <begin position="390"/>
        <end position="415"/>
    </location>
</feature>
<dbReference type="InterPro" id="IPR035925">
    <property type="entry name" value="BSD_dom_sf"/>
</dbReference>
<evidence type="ECO:0000313" key="3">
    <source>
        <dbReference type="EMBL" id="EGC28834.1"/>
    </source>
</evidence>
<dbReference type="FunCoup" id="F1A4P4">
    <property type="interactions" value="481"/>
</dbReference>
<dbReference type="VEuPathDB" id="AmoebaDB:DICPUDRAFT_159669"/>
<feature type="compositionally biased region" description="Polar residues" evidence="1">
    <location>
        <begin position="140"/>
        <end position="150"/>
    </location>
</feature>
<dbReference type="SUPFAM" id="SSF140383">
    <property type="entry name" value="BSD domain-like"/>
    <property type="match status" value="1"/>
</dbReference>
<dbReference type="InParanoid" id="F1A4P4"/>
<accession>F1A4P4</accession>
<evidence type="ECO:0000313" key="4">
    <source>
        <dbReference type="Proteomes" id="UP000001064"/>
    </source>
</evidence>
<feature type="compositionally biased region" description="Acidic residues" evidence="1">
    <location>
        <begin position="246"/>
        <end position="258"/>
    </location>
</feature>